<name>A0ABT0LIL0_9GAMM</name>
<dbReference type="Proteomes" id="UP001203423">
    <property type="component" value="Unassembled WGS sequence"/>
</dbReference>
<evidence type="ECO:0000313" key="2">
    <source>
        <dbReference type="Proteomes" id="UP001203423"/>
    </source>
</evidence>
<sequence length="86" mass="9352">MTISVGNSGVASLEVSINKWGDSGDTSYFTVTGGDPETWDRTDERGFVMAVKKNSNVNKYYVIANSFIIVSNENVSMNDIVIQPIG</sequence>
<dbReference type="EMBL" id="JAKIKS010000173">
    <property type="protein sequence ID" value="MCL1127547.1"/>
    <property type="molecule type" value="Genomic_DNA"/>
</dbReference>
<accession>A0ABT0LIL0</accession>
<gene>
    <name evidence="1" type="ORF">L2764_24510</name>
</gene>
<organism evidence="1 2">
    <name type="scientific">Shewanella surugensis</name>
    <dbReference type="NCBI Taxonomy" id="212020"/>
    <lineage>
        <taxon>Bacteria</taxon>
        <taxon>Pseudomonadati</taxon>
        <taxon>Pseudomonadota</taxon>
        <taxon>Gammaproteobacteria</taxon>
        <taxon>Alteromonadales</taxon>
        <taxon>Shewanellaceae</taxon>
        <taxon>Shewanella</taxon>
    </lineage>
</organism>
<proteinExistence type="predicted"/>
<reference evidence="1 2" key="1">
    <citation type="submission" date="2022-01" db="EMBL/GenBank/DDBJ databases">
        <title>Whole genome-based taxonomy of the Shewanellaceae.</title>
        <authorList>
            <person name="Martin-Rodriguez A.J."/>
        </authorList>
    </citation>
    <scope>NUCLEOTIDE SEQUENCE [LARGE SCALE GENOMIC DNA]</scope>
    <source>
        <strain evidence="1 2">DSM 17177</strain>
    </source>
</reference>
<protein>
    <submittedName>
        <fullName evidence="1">Uncharacterized protein</fullName>
    </submittedName>
</protein>
<comment type="caution">
    <text evidence="1">The sequence shown here is derived from an EMBL/GenBank/DDBJ whole genome shotgun (WGS) entry which is preliminary data.</text>
</comment>
<dbReference type="RefSeq" id="WP_248942987.1">
    <property type="nucleotide sequence ID" value="NZ_JAKIKS010000173.1"/>
</dbReference>
<keyword evidence="2" id="KW-1185">Reference proteome</keyword>
<evidence type="ECO:0000313" key="1">
    <source>
        <dbReference type="EMBL" id="MCL1127547.1"/>
    </source>
</evidence>